<dbReference type="SUPFAM" id="SSF53649">
    <property type="entry name" value="Alkaline phosphatase-like"/>
    <property type="match status" value="1"/>
</dbReference>
<dbReference type="InterPro" id="IPR017850">
    <property type="entry name" value="Alkaline_phosphatase_core_sf"/>
</dbReference>
<dbReference type="RefSeq" id="WP_131015408.1">
    <property type="nucleotide sequence ID" value="NZ_SIRE01000015.1"/>
</dbReference>
<dbReference type="Gene3D" id="3.40.720.10">
    <property type="entry name" value="Alkaline Phosphatase, subunit A"/>
    <property type="match status" value="1"/>
</dbReference>
<reference evidence="5 6" key="1">
    <citation type="submission" date="2019-02" db="EMBL/GenBank/DDBJ databases">
        <title>Paenibacillus sp. nov., isolated from surface-sterilized tissue of Thalictrum simplex L.</title>
        <authorList>
            <person name="Tuo L."/>
        </authorList>
    </citation>
    <scope>NUCLEOTIDE SEQUENCE [LARGE SCALE GENOMIC DNA]</scope>
    <source>
        <strain evidence="5 6">N2SHLJ1</strain>
    </source>
</reference>
<dbReference type="InterPro" id="IPR000917">
    <property type="entry name" value="Sulfatase_N"/>
</dbReference>
<protein>
    <submittedName>
        <fullName evidence="5">Sulfatase</fullName>
    </submittedName>
</protein>
<feature type="domain" description="Sulfatase N-terminal" evidence="4">
    <location>
        <begin position="6"/>
        <end position="275"/>
    </location>
</feature>
<dbReference type="AlphaFoldDB" id="A0A4Q9DNL7"/>
<dbReference type="PANTHER" id="PTHR45953:SF1">
    <property type="entry name" value="IDURONATE 2-SULFATASE"/>
    <property type="match status" value="1"/>
</dbReference>
<dbReference type="PROSITE" id="PS00523">
    <property type="entry name" value="SULFATASE_1"/>
    <property type="match status" value="1"/>
</dbReference>
<evidence type="ECO:0000256" key="2">
    <source>
        <dbReference type="ARBA" id="ARBA00022723"/>
    </source>
</evidence>
<proteinExistence type="inferred from homology"/>
<evidence type="ECO:0000313" key="6">
    <source>
        <dbReference type="Proteomes" id="UP000293142"/>
    </source>
</evidence>
<evidence type="ECO:0000256" key="1">
    <source>
        <dbReference type="ARBA" id="ARBA00008779"/>
    </source>
</evidence>
<organism evidence="5 6">
    <name type="scientific">Paenibacillus thalictri</name>
    <dbReference type="NCBI Taxonomy" id="2527873"/>
    <lineage>
        <taxon>Bacteria</taxon>
        <taxon>Bacillati</taxon>
        <taxon>Bacillota</taxon>
        <taxon>Bacilli</taxon>
        <taxon>Bacillales</taxon>
        <taxon>Paenibacillaceae</taxon>
        <taxon>Paenibacillus</taxon>
    </lineage>
</organism>
<dbReference type="GO" id="GO:0046872">
    <property type="term" value="F:metal ion binding"/>
    <property type="evidence" value="ECO:0007669"/>
    <property type="project" value="UniProtKB-KW"/>
</dbReference>
<dbReference type="OrthoDB" id="9762324at2"/>
<comment type="similarity">
    <text evidence="1">Belongs to the sulfatase family.</text>
</comment>
<dbReference type="PANTHER" id="PTHR45953">
    <property type="entry name" value="IDURONATE 2-SULFATASE"/>
    <property type="match status" value="1"/>
</dbReference>
<dbReference type="Proteomes" id="UP000293142">
    <property type="component" value="Unassembled WGS sequence"/>
</dbReference>
<keyword evidence="2" id="KW-0479">Metal-binding</keyword>
<evidence type="ECO:0000259" key="4">
    <source>
        <dbReference type="Pfam" id="PF00884"/>
    </source>
</evidence>
<name>A0A4Q9DNL7_9BACL</name>
<evidence type="ECO:0000256" key="3">
    <source>
        <dbReference type="ARBA" id="ARBA00022801"/>
    </source>
</evidence>
<dbReference type="GO" id="GO:0005737">
    <property type="term" value="C:cytoplasm"/>
    <property type="evidence" value="ECO:0007669"/>
    <property type="project" value="TreeGrafter"/>
</dbReference>
<dbReference type="InterPro" id="IPR024607">
    <property type="entry name" value="Sulfatase_CS"/>
</dbReference>
<gene>
    <name evidence="5" type="ORF">EYB31_21165</name>
</gene>
<dbReference type="EMBL" id="SIRE01000015">
    <property type="protein sequence ID" value="TBL76063.1"/>
    <property type="molecule type" value="Genomic_DNA"/>
</dbReference>
<evidence type="ECO:0000313" key="5">
    <source>
        <dbReference type="EMBL" id="TBL76063.1"/>
    </source>
</evidence>
<comment type="caution">
    <text evidence="5">The sequence shown here is derived from an EMBL/GenBank/DDBJ whole genome shotgun (WGS) entry which is preliminary data.</text>
</comment>
<sequence length="431" mass="47860">MNIIYMHSHDTGRYIEPYGHAVPTPNVMAFAREGVLFRHAYCAGPTCSPSRSALLTGMVPHSNGMIGLAHRGFSLNNYDQHVVRQLKGLGYETVLCGVQHEAADASSIGYRHILAKSAGSDKDDLHNAALAAEYIQASGKKQPFFLSFGMFNTHRDFPELDGTINPDYVIPPFPLADTAENRKDTAAYMMSARTMDACVGIVLEAVRSSGLEDDTLIIYTTDHGPAFPRMKCNLYDTGIGVSLIMKHPSFSNGRAVDGLVSHIDLLPTIYDMIGVEAPGHTQGVSLLPLLQNKTDSVRSEVFAEVTYHAAYEPMRCVRTDRYKYIRRFGDRFRPTLANIDDGGSKSFMLQHGLQDEAYCEEMLFDLALDPVERVNLAKDEKYSHVYETMSLRLKEWMEETGDPLLNGPVPFPPGARINLPESLSPRESTFL</sequence>
<keyword evidence="6" id="KW-1185">Reference proteome</keyword>
<keyword evidence="3" id="KW-0378">Hydrolase</keyword>
<dbReference type="GO" id="GO:0008484">
    <property type="term" value="F:sulfuric ester hydrolase activity"/>
    <property type="evidence" value="ECO:0007669"/>
    <property type="project" value="TreeGrafter"/>
</dbReference>
<accession>A0A4Q9DNL7</accession>
<dbReference type="Pfam" id="PF00884">
    <property type="entry name" value="Sulfatase"/>
    <property type="match status" value="1"/>
</dbReference>
<dbReference type="CDD" id="cd16027">
    <property type="entry name" value="SGSH"/>
    <property type="match status" value="1"/>
</dbReference>